<dbReference type="RefSeq" id="WP_261893863.1">
    <property type="nucleotide sequence ID" value="NZ_AP024895.1"/>
</dbReference>
<keyword evidence="3" id="KW-1185">Reference proteome</keyword>
<feature type="signal peptide" evidence="1">
    <location>
        <begin position="1"/>
        <end position="21"/>
    </location>
</feature>
<proteinExistence type="predicted"/>
<gene>
    <name evidence="2" type="ORF">R8Z52_00860</name>
</gene>
<evidence type="ECO:0000313" key="3">
    <source>
        <dbReference type="Proteomes" id="UP001304071"/>
    </source>
</evidence>
<organism evidence="2 3">
    <name type="scientific">Vibrio porteresiae DSM 19223</name>
    <dbReference type="NCBI Taxonomy" id="1123496"/>
    <lineage>
        <taxon>Bacteria</taxon>
        <taxon>Pseudomonadati</taxon>
        <taxon>Pseudomonadota</taxon>
        <taxon>Gammaproteobacteria</taxon>
        <taxon>Vibrionales</taxon>
        <taxon>Vibrionaceae</taxon>
        <taxon>Vibrio</taxon>
    </lineage>
</organism>
<accession>A0ABZ0QBR0</accession>
<protein>
    <recommendedName>
        <fullName evidence="4">Type II secretion system protein GspC N-terminal domain-containing protein</fullName>
    </recommendedName>
</protein>
<evidence type="ECO:0008006" key="4">
    <source>
        <dbReference type="Google" id="ProtNLM"/>
    </source>
</evidence>
<evidence type="ECO:0000313" key="2">
    <source>
        <dbReference type="EMBL" id="WPC73871.1"/>
    </source>
</evidence>
<evidence type="ECO:0000256" key="1">
    <source>
        <dbReference type="SAM" id="SignalP"/>
    </source>
</evidence>
<reference evidence="2 3" key="1">
    <citation type="submission" date="2023-11" db="EMBL/GenBank/DDBJ databases">
        <title>Plant-associative lifestyle of Vibrio porteresiae and its evolutionary dynamics.</title>
        <authorList>
            <person name="Rameshkumar N."/>
            <person name="Kirti K."/>
        </authorList>
    </citation>
    <scope>NUCLEOTIDE SEQUENCE [LARGE SCALE GENOMIC DNA]</scope>
    <source>
        <strain evidence="2 3">MSSRF30</strain>
    </source>
</reference>
<name>A0ABZ0QBR0_9VIBR</name>
<dbReference type="Proteomes" id="UP001304071">
    <property type="component" value="Chromosome 1"/>
</dbReference>
<sequence>MMRWRILVCLIHLGVGSFSYAEETAVFPLPREQESISKWELPNNILFDDLVTRNPFALQSRFQTPSSDALNPTDESLHDHAVGVALVGVIMTSQLPLAIVSIENHQLLMVKEGDTLPMSSLQVIRIDRDGVDLSSEADLATSIHLTFKEAD</sequence>
<keyword evidence="1" id="KW-0732">Signal</keyword>
<dbReference type="EMBL" id="CP138203">
    <property type="protein sequence ID" value="WPC73871.1"/>
    <property type="molecule type" value="Genomic_DNA"/>
</dbReference>
<feature type="chain" id="PRO_5046763208" description="Type II secretion system protein GspC N-terminal domain-containing protein" evidence="1">
    <location>
        <begin position="22"/>
        <end position="151"/>
    </location>
</feature>